<name>V2W6G6_MONRO</name>
<accession>V2W6G6</accession>
<sequence length="240" mass="26774">MLGFMHNTLEEILQYYLCDLWNIGPHEGREAEPSDSEEEFPKEALEELDSELEELMQESREYKESIQHEYHSASSSATVSSHATIRGQPASPSPFQSCSRTPSAFLNACIPLSIASSGANMPLSGGSDSSCDSSFFDTERQPFSFSKDQLERIRACIQTVPLPTYISRPPGNLGEPKHSSLKAYDYLVLFTVIFPLILPVFWWTLEPLNYYRLILSNFGHLLASTNIVSAYSTSNADAEA</sequence>
<feature type="region of interest" description="Disordered" evidence="1">
    <location>
        <begin position="60"/>
        <end position="96"/>
    </location>
</feature>
<gene>
    <name evidence="3" type="ORF">Moror_12163</name>
</gene>
<protein>
    <submittedName>
        <fullName evidence="3">Uncharacterized protein</fullName>
    </submittedName>
</protein>
<keyword evidence="4" id="KW-1185">Reference proteome</keyword>
<keyword evidence="2" id="KW-0472">Membrane</keyword>
<evidence type="ECO:0000313" key="4">
    <source>
        <dbReference type="Proteomes" id="UP000017559"/>
    </source>
</evidence>
<evidence type="ECO:0000256" key="2">
    <source>
        <dbReference type="SAM" id="Phobius"/>
    </source>
</evidence>
<dbReference type="Proteomes" id="UP000017559">
    <property type="component" value="Unassembled WGS sequence"/>
</dbReference>
<dbReference type="AlphaFoldDB" id="V2W6G6"/>
<dbReference type="KEGG" id="mrr:Moror_12163"/>
<keyword evidence="2" id="KW-0812">Transmembrane</keyword>
<dbReference type="HOGENOM" id="CLU_1156664_0_0_1"/>
<dbReference type="EMBL" id="AWSO01001939">
    <property type="protein sequence ID" value="ESK82408.1"/>
    <property type="molecule type" value="Genomic_DNA"/>
</dbReference>
<evidence type="ECO:0000256" key="1">
    <source>
        <dbReference type="SAM" id="MobiDB-lite"/>
    </source>
</evidence>
<organism evidence="3 4">
    <name type="scientific">Moniliophthora roreri (strain MCA 2997)</name>
    <name type="common">Cocoa frosty pod rot fungus</name>
    <name type="synonym">Crinipellis roreri</name>
    <dbReference type="NCBI Taxonomy" id="1381753"/>
    <lineage>
        <taxon>Eukaryota</taxon>
        <taxon>Fungi</taxon>
        <taxon>Dikarya</taxon>
        <taxon>Basidiomycota</taxon>
        <taxon>Agaricomycotina</taxon>
        <taxon>Agaricomycetes</taxon>
        <taxon>Agaricomycetidae</taxon>
        <taxon>Agaricales</taxon>
        <taxon>Marasmiineae</taxon>
        <taxon>Marasmiaceae</taxon>
        <taxon>Moniliophthora</taxon>
    </lineage>
</organism>
<feature type="compositionally biased region" description="Basic and acidic residues" evidence="1">
    <location>
        <begin position="60"/>
        <end position="71"/>
    </location>
</feature>
<evidence type="ECO:0000313" key="3">
    <source>
        <dbReference type="EMBL" id="ESK82408.1"/>
    </source>
</evidence>
<reference evidence="3 4" key="1">
    <citation type="journal article" date="2014" name="BMC Genomics">
        <title>Genome and secretome analysis of the hemibiotrophic fungal pathogen, Moniliophthora roreri, which causes frosty pod rot disease of cacao: mechanisms of the biotrophic and necrotrophic phases.</title>
        <authorList>
            <person name="Meinhardt L.W."/>
            <person name="Costa G.G.L."/>
            <person name="Thomazella D.P.T."/>
            <person name="Teixeira P.J.P.L."/>
            <person name="Carazzolle M.F."/>
            <person name="Schuster S.C."/>
            <person name="Carlson J.E."/>
            <person name="Guiltinan M.J."/>
            <person name="Mieczkowski P."/>
            <person name="Farmer A."/>
            <person name="Ramaraj T."/>
            <person name="Crozier J."/>
            <person name="Davis R.E."/>
            <person name="Shao J."/>
            <person name="Melnick R.L."/>
            <person name="Pereira G.A.G."/>
            <person name="Bailey B.A."/>
        </authorList>
    </citation>
    <scope>NUCLEOTIDE SEQUENCE [LARGE SCALE GENOMIC DNA]</scope>
    <source>
        <strain evidence="3 4">MCA 2997</strain>
    </source>
</reference>
<feature type="transmembrane region" description="Helical" evidence="2">
    <location>
        <begin position="186"/>
        <end position="205"/>
    </location>
</feature>
<proteinExistence type="predicted"/>
<dbReference type="OrthoDB" id="3269001at2759"/>
<feature type="compositionally biased region" description="Low complexity" evidence="1">
    <location>
        <begin position="72"/>
        <end position="84"/>
    </location>
</feature>
<keyword evidence="2" id="KW-1133">Transmembrane helix</keyword>
<dbReference type="STRING" id="1381753.V2W6G6"/>
<comment type="caution">
    <text evidence="3">The sequence shown here is derived from an EMBL/GenBank/DDBJ whole genome shotgun (WGS) entry which is preliminary data.</text>
</comment>